<dbReference type="SUPFAM" id="SSF51735">
    <property type="entry name" value="NAD(P)-binding Rossmann-fold domains"/>
    <property type="match status" value="1"/>
</dbReference>
<dbReference type="InterPro" id="IPR036291">
    <property type="entry name" value="NAD(P)-bd_dom_sf"/>
</dbReference>
<sequence>MDTEVARRVAWITGAGSGIGAASAERLAASGWTVVLSGRSRERLDAVAERIGSAGGDALVVPLDVSDGEAVPAARDAVLAAVGRIDALVLAAGLNSPRRTWGDQRLSELEEIVRTNLLGPVGVIDAALPELREHAGAVVLVSSYSAWAFAPIAGVGYSASKKALAEIARTLNAQEAASGIRACHLCPGDVATDFLRHRPQVPDDVARAAMLSPDDVARAVEFVLDSPAHVRIDELVISPVSQR</sequence>
<reference evidence="3 4" key="1">
    <citation type="submission" date="2018-03" db="EMBL/GenBank/DDBJ databases">
        <title>Bacteriophage NCPPB3778 and a type I-E CRISPR drive the evolution of the US Biological Select Agent, Rathayibacter toxicus.</title>
        <authorList>
            <person name="Davis E.W.II."/>
            <person name="Tabima J.F."/>
            <person name="Weisberg A.J."/>
            <person name="Dantas Lopes L."/>
            <person name="Wiseman M.S."/>
            <person name="Wiseman M.S."/>
            <person name="Pupko T."/>
            <person name="Belcher M.S."/>
            <person name="Sechler A.J."/>
            <person name="Tancos M.A."/>
            <person name="Schroeder B.K."/>
            <person name="Murray T.D."/>
            <person name="Luster D.G."/>
            <person name="Schneider W.L."/>
            <person name="Rogers E."/>
            <person name="Andreote F.D."/>
            <person name="Grunwald N.J."/>
            <person name="Putnam M.L."/>
            <person name="Chang J.H."/>
        </authorList>
    </citation>
    <scope>NUCLEOTIDE SEQUENCE [LARGE SCALE GENOMIC DNA]</scope>
    <source>
        <strain evidence="3 4">DSM 15932</strain>
    </source>
</reference>
<dbReference type="GO" id="GO:0016020">
    <property type="term" value="C:membrane"/>
    <property type="evidence" value="ECO:0007669"/>
    <property type="project" value="TreeGrafter"/>
</dbReference>
<dbReference type="AlphaFoldDB" id="A0A3T0T4J9"/>
<evidence type="ECO:0000256" key="2">
    <source>
        <dbReference type="ARBA" id="ARBA00023002"/>
    </source>
</evidence>
<dbReference type="PRINTS" id="PR00081">
    <property type="entry name" value="GDHRDH"/>
</dbReference>
<evidence type="ECO:0000256" key="1">
    <source>
        <dbReference type="ARBA" id="ARBA00006484"/>
    </source>
</evidence>
<evidence type="ECO:0000313" key="4">
    <source>
        <dbReference type="Proteomes" id="UP000285317"/>
    </source>
</evidence>
<dbReference type="PANTHER" id="PTHR44196">
    <property type="entry name" value="DEHYDROGENASE/REDUCTASE SDR FAMILY MEMBER 7B"/>
    <property type="match status" value="1"/>
</dbReference>
<dbReference type="Gene3D" id="3.40.50.720">
    <property type="entry name" value="NAD(P)-binding Rossmann-like Domain"/>
    <property type="match status" value="1"/>
</dbReference>
<dbReference type="GO" id="GO:0016491">
    <property type="term" value="F:oxidoreductase activity"/>
    <property type="evidence" value="ECO:0007669"/>
    <property type="project" value="UniProtKB-KW"/>
</dbReference>
<dbReference type="RefSeq" id="WP_127887938.1">
    <property type="nucleotide sequence ID" value="NZ_CP028137.1"/>
</dbReference>
<dbReference type="Pfam" id="PF00106">
    <property type="entry name" value="adh_short"/>
    <property type="match status" value="1"/>
</dbReference>
<dbReference type="PANTHER" id="PTHR44196:SF1">
    <property type="entry name" value="DEHYDROGENASE_REDUCTASE SDR FAMILY MEMBER 7B"/>
    <property type="match status" value="1"/>
</dbReference>
<dbReference type="InterPro" id="IPR002347">
    <property type="entry name" value="SDR_fam"/>
</dbReference>
<dbReference type="CDD" id="cd05233">
    <property type="entry name" value="SDR_c"/>
    <property type="match status" value="1"/>
</dbReference>
<protein>
    <submittedName>
        <fullName evidence="3">Short-chain dehydrogenase</fullName>
    </submittedName>
</protein>
<dbReference type="KEGG" id="rfs:C1I64_16515"/>
<organism evidence="3 4">
    <name type="scientific">Rathayibacter festucae DSM 15932</name>
    <dbReference type="NCBI Taxonomy" id="1328866"/>
    <lineage>
        <taxon>Bacteria</taxon>
        <taxon>Bacillati</taxon>
        <taxon>Actinomycetota</taxon>
        <taxon>Actinomycetes</taxon>
        <taxon>Micrococcales</taxon>
        <taxon>Microbacteriaceae</taxon>
        <taxon>Rathayibacter</taxon>
    </lineage>
</organism>
<comment type="similarity">
    <text evidence="1">Belongs to the short-chain dehydrogenases/reductases (SDR) family.</text>
</comment>
<accession>A0A3T0T4J9</accession>
<dbReference type="EMBL" id="CP028137">
    <property type="protein sequence ID" value="AZZ53479.1"/>
    <property type="molecule type" value="Genomic_DNA"/>
</dbReference>
<proteinExistence type="inferred from homology"/>
<gene>
    <name evidence="3" type="ORF">C1I64_16515</name>
</gene>
<evidence type="ECO:0000313" key="3">
    <source>
        <dbReference type="EMBL" id="AZZ53479.1"/>
    </source>
</evidence>
<name>A0A3T0T4J9_9MICO</name>
<dbReference type="Proteomes" id="UP000285317">
    <property type="component" value="Chromosome"/>
</dbReference>
<keyword evidence="2" id="KW-0560">Oxidoreductase</keyword>